<feature type="domain" description="SAM" evidence="12">
    <location>
        <begin position="947"/>
        <end position="1012"/>
    </location>
</feature>
<keyword evidence="7 9" id="KW-0175">Coiled coil</keyword>
<feature type="compositionally biased region" description="Polar residues" evidence="10">
    <location>
        <begin position="1"/>
        <end position="10"/>
    </location>
</feature>
<accession>A0A1J1J9A1</accession>
<evidence type="ECO:0000256" key="9">
    <source>
        <dbReference type="SAM" id="Coils"/>
    </source>
</evidence>
<feature type="region of interest" description="Disordered" evidence="10">
    <location>
        <begin position="247"/>
        <end position="271"/>
    </location>
</feature>
<dbReference type="InterPro" id="IPR055093">
    <property type="entry name" value="EPS8_2nd"/>
</dbReference>
<evidence type="ECO:0000259" key="11">
    <source>
        <dbReference type="PROSITE" id="PS50002"/>
    </source>
</evidence>
<name>A0A1J1J9A1_9DIPT</name>
<feature type="region of interest" description="Disordered" evidence="10">
    <location>
        <begin position="1"/>
        <end position="26"/>
    </location>
</feature>
<evidence type="ECO:0000256" key="6">
    <source>
        <dbReference type="ARBA" id="ARBA00022553"/>
    </source>
</evidence>
<keyword evidence="5" id="KW-0963">Cytoplasm</keyword>
<dbReference type="CDD" id="cd09510">
    <property type="entry name" value="SAM_aveugle-like"/>
    <property type="match status" value="1"/>
</dbReference>
<evidence type="ECO:0000256" key="1">
    <source>
        <dbReference type="ARBA" id="ARBA00004496"/>
    </source>
</evidence>
<dbReference type="InterPro" id="IPR013761">
    <property type="entry name" value="SAM/pointed_sf"/>
</dbReference>
<dbReference type="Proteomes" id="UP000183832">
    <property type="component" value="Unassembled WGS sequence"/>
</dbReference>
<dbReference type="InterPro" id="IPR041418">
    <property type="entry name" value="SAM_3"/>
</dbReference>
<dbReference type="Pfam" id="PF18016">
    <property type="entry name" value="SAM_3"/>
    <property type="match status" value="1"/>
</dbReference>
<dbReference type="SMART" id="SM00454">
    <property type="entry name" value="SAM"/>
    <property type="match status" value="2"/>
</dbReference>
<keyword evidence="14" id="KW-1185">Reference proteome</keyword>
<dbReference type="PROSITE" id="PS50105">
    <property type="entry name" value="SAM_DOMAIN"/>
    <property type="match status" value="1"/>
</dbReference>
<dbReference type="FunFam" id="2.30.29.30:FF:000289">
    <property type="entry name" value="Epidermal growth factor receptor kinase substrate 8"/>
    <property type="match status" value="1"/>
</dbReference>
<dbReference type="AlphaFoldDB" id="A0A1J1J9A1"/>
<dbReference type="PROSITE" id="PS50002">
    <property type="entry name" value="SH3"/>
    <property type="match status" value="1"/>
</dbReference>
<evidence type="ECO:0000313" key="13">
    <source>
        <dbReference type="EMBL" id="CRL08102.1"/>
    </source>
</evidence>
<dbReference type="InterPro" id="IPR035462">
    <property type="entry name" value="Eps8_SH3"/>
</dbReference>
<evidence type="ECO:0000256" key="7">
    <source>
        <dbReference type="ARBA" id="ARBA00023054"/>
    </source>
</evidence>
<dbReference type="Gene3D" id="2.30.30.40">
    <property type="entry name" value="SH3 Domains"/>
    <property type="match status" value="1"/>
</dbReference>
<dbReference type="InterPro" id="IPR008555">
    <property type="entry name" value="SIKE"/>
</dbReference>
<dbReference type="InterPro" id="IPR039144">
    <property type="entry name" value="Aveugle-like_SAM_dom"/>
</dbReference>
<dbReference type="GO" id="GO:0005737">
    <property type="term" value="C:cytoplasm"/>
    <property type="evidence" value="ECO:0007669"/>
    <property type="project" value="UniProtKB-SubCell"/>
</dbReference>
<dbReference type="GO" id="GO:0007266">
    <property type="term" value="P:Rho protein signal transduction"/>
    <property type="evidence" value="ECO:0007669"/>
    <property type="project" value="TreeGrafter"/>
</dbReference>
<feature type="coiled-coil region" evidence="9">
    <location>
        <begin position="784"/>
        <end position="818"/>
    </location>
</feature>
<sequence length="1032" mass="118852">MAHNMNSNGAYSGDERGESPKSLDDHQIDADLNNKPIYLLEHLATFTVDKESGILYPADGMRKLLLLEKTTGIWSQKMQLCLDRQWVLIVDYETGNIIERFPATLIQEPTAFTSSDPIEMYNNILVFIVGGDPSARSEMHIFQCQSISAIHLVEDLKLLRNGKLIPKYREPIPVSKPLQSGSHNSPKMSMMRSERVVDETDSELGGINDETSSTSSEKYERDVTVLNHCFDDIEKFIARLQHAAAASRELERRRRNRRSKKKDPGEGLLTLRTRPPHEKEFIDIFAKFKLSFNLLAKLKSHIHDPNAPELVHFLFTPLALIVDASHDTCYDPNLPARVVEPLPTRDAINLLNNCVTSKEMELLRSLGDAWTIPRDKWKGHSQTSYHPIFFDGWSPDYPVGEDADFSKGRYTDFDEFGDSPAITTTGIMNVPQPHSPVIRDFSTRSEISVDSIERNGRASAIMVPERHSSASGLDPATEAWLEELQAREAKIVQVTYPRTANNDKELTVVRGEYLEILDDSRKWWRARNIRGKVAHVPHTIVTAPPFSEINEKEGTYAGPHSASSYNKTKPPLPPQTQSENFAQKRTNYVSSRQTSAQDNNHVDNMHEELKNVLTLFRERRHNLDIMKTPEIYIQQTSNPQEVENWLKAKGFSENTVKRLNGLTGNDLFALNRQTLEEYCGIEEGKRLASQITIQRNVSGYKTARSSELLAILAKVRQKNAKRLANRLKEKESLADILLCDTEKVNLELDTMRQFQDDLNALNLFARDRSNKDMIQTIHQENPQIREIQQENRQLKASIEEHQRAIELIMTKYRQHTQQQIKETHLDFEKLISTNENKNCTSIISCQAKKLQEAVIVIQSAMQLGDSDSDQYLEHLSQLQTENRGLRKLLGITRAYKYKSERFKSVFIYTSHQNYKQSLYEHKIYQMVEEKETIKKIKATRPKAVYYWSKVDIIKWFNRHCSEYSKYSHLFQQHDITGKTLLRLNDNSLKRMGIINSIDRDAILKEILKQRLKTDIMEIKDLEHQNNVYENCF</sequence>
<dbReference type="STRING" id="568069.A0A1J1J9A1"/>
<evidence type="ECO:0000313" key="14">
    <source>
        <dbReference type="Proteomes" id="UP000183832"/>
    </source>
</evidence>
<dbReference type="CDD" id="cd01210">
    <property type="entry name" value="PTB_EPS8"/>
    <property type="match status" value="1"/>
</dbReference>
<evidence type="ECO:0000256" key="2">
    <source>
        <dbReference type="ARBA" id="ARBA00005537"/>
    </source>
</evidence>
<evidence type="ECO:0000256" key="3">
    <source>
        <dbReference type="ARBA" id="ARBA00006197"/>
    </source>
</evidence>
<protein>
    <submittedName>
        <fullName evidence="13">CLUMA_CG020899, isoform A</fullName>
    </submittedName>
</protein>
<evidence type="ECO:0000256" key="4">
    <source>
        <dbReference type="ARBA" id="ARBA00022443"/>
    </source>
</evidence>
<evidence type="ECO:0000256" key="5">
    <source>
        <dbReference type="ARBA" id="ARBA00022490"/>
    </source>
</evidence>
<dbReference type="PANTHER" id="PTHR12287:SF23">
    <property type="entry name" value="AROUSER, ISOFORM A-RELATED"/>
    <property type="match status" value="1"/>
</dbReference>
<dbReference type="GO" id="GO:0005886">
    <property type="term" value="C:plasma membrane"/>
    <property type="evidence" value="ECO:0007669"/>
    <property type="project" value="TreeGrafter"/>
</dbReference>
<dbReference type="Gene3D" id="2.30.29.30">
    <property type="entry name" value="Pleckstrin-homology domain (PH domain)/Phosphotyrosine-binding domain (PTB)"/>
    <property type="match status" value="1"/>
</dbReference>
<feature type="domain" description="SH3" evidence="11">
    <location>
        <begin position="487"/>
        <end position="546"/>
    </location>
</feature>
<organism evidence="13 14">
    <name type="scientific">Clunio marinus</name>
    <dbReference type="NCBI Taxonomy" id="568069"/>
    <lineage>
        <taxon>Eukaryota</taxon>
        <taxon>Metazoa</taxon>
        <taxon>Ecdysozoa</taxon>
        <taxon>Arthropoda</taxon>
        <taxon>Hexapoda</taxon>
        <taxon>Insecta</taxon>
        <taxon>Pterygota</taxon>
        <taxon>Neoptera</taxon>
        <taxon>Endopterygota</taxon>
        <taxon>Diptera</taxon>
        <taxon>Nematocera</taxon>
        <taxon>Chironomoidea</taxon>
        <taxon>Chironomidae</taxon>
        <taxon>Clunio</taxon>
    </lineage>
</organism>
<dbReference type="GO" id="GO:0035023">
    <property type="term" value="P:regulation of Rho protein signal transduction"/>
    <property type="evidence" value="ECO:0007669"/>
    <property type="project" value="TreeGrafter"/>
</dbReference>
<dbReference type="EMBL" id="CVRI01000074">
    <property type="protein sequence ID" value="CRL08102.1"/>
    <property type="molecule type" value="Genomic_DNA"/>
</dbReference>
<dbReference type="Pfam" id="PF07647">
    <property type="entry name" value="SAM_2"/>
    <property type="match status" value="1"/>
</dbReference>
<dbReference type="SUPFAM" id="SSF50044">
    <property type="entry name" value="SH3-domain"/>
    <property type="match status" value="1"/>
</dbReference>
<dbReference type="PANTHER" id="PTHR12287">
    <property type="entry name" value="EPIDERMAL GROWTH FACTOR RECEPTOR KINASE SUBSTRATE EPS8-RELATED PROTEIN"/>
    <property type="match status" value="1"/>
</dbReference>
<reference evidence="13 14" key="1">
    <citation type="submission" date="2015-04" db="EMBL/GenBank/DDBJ databases">
        <authorList>
            <person name="Syromyatnikov M.Y."/>
            <person name="Popov V.N."/>
        </authorList>
    </citation>
    <scope>NUCLEOTIDE SEQUENCE [LARGE SCALE GENOMIC DNA]</scope>
</reference>
<evidence type="ECO:0000256" key="8">
    <source>
        <dbReference type="PROSITE-ProRule" id="PRU00192"/>
    </source>
</evidence>
<dbReference type="Pfam" id="PF08416">
    <property type="entry name" value="PTB"/>
    <property type="match status" value="1"/>
</dbReference>
<feature type="region of interest" description="Disordered" evidence="10">
    <location>
        <begin position="198"/>
        <end position="218"/>
    </location>
</feature>
<dbReference type="Gene3D" id="1.10.150.50">
    <property type="entry name" value="Transcription Factor, Ets-1"/>
    <property type="match status" value="2"/>
</dbReference>
<dbReference type="SUPFAM" id="SSF50729">
    <property type="entry name" value="PH domain-like"/>
    <property type="match status" value="1"/>
</dbReference>
<keyword evidence="4 8" id="KW-0728">SH3 domain</keyword>
<proteinExistence type="inferred from homology"/>
<dbReference type="InterPro" id="IPR039801">
    <property type="entry name" value="EPS8-like"/>
</dbReference>
<dbReference type="InterPro" id="IPR033928">
    <property type="entry name" value="EPS8_PTB"/>
</dbReference>
<feature type="region of interest" description="Disordered" evidence="10">
    <location>
        <begin position="550"/>
        <end position="578"/>
    </location>
</feature>
<dbReference type="GO" id="GO:0003779">
    <property type="term" value="F:actin binding"/>
    <property type="evidence" value="ECO:0007669"/>
    <property type="project" value="TreeGrafter"/>
</dbReference>
<comment type="similarity">
    <text evidence="3">Belongs to the EPS8 family.</text>
</comment>
<feature type="compositionally biased region" description="Basic and acidic residues" evidence="10">
    <location>
        <begin position="13"/>
        <end position="26"/>
    </location>
</feature>
<dbReference type="InterPro" id="IPR036028">
    <property type="entry name" value="SH3-like_dom_sf"/>
</dbReference>
<dbReference type="FunFam" id="2.30.30.40:FF:000183">
    <property type="entry name" value="Epidermal growth factor receptor kinase substrate 8"/>
    <property type="match status" value="1"/>
</dbReference>
<evidence type="ECO:0000256" key="10">
    <source>
        <dbReference type="SAM" id="MobiDB-lite"/>
    </source>
</evidence>
<dbReference type="Pfam" id="PF05769">
    <property type="entry name" value="SIKE"/>
    <property type="match status" value="1"/>
</dbReference>
<comment type="similarity">
    <text evidence="2">Belongs to the SIKE family.</text>
</comment>
<dbReference type="SMART" id="SM00326">
    <property type="entry name" value="SH3"/>
    <property type="match status" value="1"/>
</dbReference>
<dbReference type="InterPro" id="IPR001660">
    <property type="entry name" value="SAM"/>
</dbReference>
<gene>
    <name evidence="13" type="ORF">CLUMA_CG020899</name>
</gene>
<dbReference type="CDD" id="cd11764">
    <property type="entry name" value="SH3_Eps8"/>
    <property type="match status" value="1"/>
</dbReference>
<dbReference type="OrthoDB" id="4680325at2759"/>
<keyword evidence="6" id="KW-0597">Phosphoprotein</keyword>
<dbReference type="InterPro" id="IPR001452">
    <property type="entry name" value="SH3_domain"/>
</dbReference>
<dbReference type="Pfam" id="PF22975">
    <property type="entry name" value="EPS8_2nd"/>
    <property type="match status" value="1"/>
</dbReference>
<comment type="subcellular location">
    <subcellularLocation>
        <location evidence="1">Cytoplasm</location>
    </subcellularLocation>
</comment>
<evidence type="ECO:0000259" key="12">
    <source>
        <dbReference type="PROSITE" id="PS50105"/>
    </source>
</evidence>
<dbReference type="InterPro" id="IPR011993">
    <property type="entry name" value="PH-like_dom_sf"/>
</dbReference>
<dbReference type="SUPFAM" id="SSF47769">
    <property type="entry name" value="SAM/Pointed domain"/>
    <property type="match status" value="2"/>
</dbReference>
<dbReference type="InterPro" id="IPR013625">
    <property type="entry name" value="PTB"/>
</dbReference>